<evidence type="ECO:0008006" key="4">
    <source>
        <dbReference type="Google" id="ProtNLM"/>
    </source>
</evidence>
<evidence type="ECO:0000313" key="3">
    <source>
        <dbReference type="Proteomes" id="UP001139308"/>
    </source>
</evidence>
<protein>
    <recommendedName>
        <fullName evidence="4">Filamentous hemagglutinin</fullName>
    </recommendedName>
</protein>
<gene>
    <name evidence="2" type="ORF">L5014_17670</name>
</gene>
<dbReference type="AlphaFoldDB" id="A0A9X1RQY2"/>
<keyword evidence="3" id="KW-1185">Reference proteome</keyword>
<name>A0A9X1RQY2_9BURK</name>
<proteinExistence type="predicted"/>
<dbReference type="RefSeq" id="WP_238465024.1">
    <property type="nucleotide sequence ID" value="NZ_JAKLJA010000013.1"/>
</dbReference>
<feature type="region of interest" description="Disordered" evidence="1">
    <location>
        <begin position="58"/>
        <end position="77"/>
    </location>
</feature>
<dbReference type="EMBL" id="JAKLJA010000013">
    <property type="protein sequence ID" value="MCG5075170.1"/>
    <property type="molecule type" value="Genomic_DNA"/>
</dbReference>
<sequence length="259" mass="27062">MPKAINLAADQYNRQLHEDGTAKEKTLAKQLAETIDGKYTQAQIEDQMRLMGVSDANGGTVAPGTAEELNGRTPTDPGASWLNTGLSNANGKPLIIQIMPEANPALQAFIMENYNSATPGQVPSAYTYTPSPVGMDVRGTVANVAGDVSTAAGRFGAITAAGATIPSPYAPGLATAAYIATATGIAADAVVQIAKPDVGRYWTNGGSAMISDRLSTKYPLAGPVINEATNQFNGSSLSQSIQDFINSSWNRITNQPEKK</sequence>
<evidence type="ECO:0000256" key="1">
    <source>
        <dbReference type="SAM" id="MobiDB-lite"/>
    </source>
</evidence>
<evidence type="ECO:0000313" key="2">
    <source>
        <dbReference type="EMBL" id="MCG5075170.1"/>
    </source>
</evidence>
<dbReference type="Proteomes" id="UP001139308">
    <property type="component" value="Unassembled WGS sequence"/>
</dbReference>
<organism evidence="2 3">
    <name type="scientific">Paraburkholderia tagetis</name>
    <dbReference type="NCBI Taxonomy" id="2913261"/>
    <lineage>
        <taxon>Bacteria</taxon>
        <taxon>Pseudomonadati</taxon>
        <taxon>Pseudomonadota</taxon>
        <taxon>Betaproteobacteria</taxon>
        <taxon>Burkholderiales</taxon>
        <taxon>Burkholderiaceae</taxon>
        <taxon>Paraburkholderia</taxon>
    </lineage>
</organism>
<reference evidence="2" key="1">
    <citation type="submission" date="2022-01" db="EMBL/GenBank/DDBJ databases">
        <title>Genome sequence and assembly of Parabukholderia sp. RG36.</title>
        <authorList>
            <person name="Chhetri G."/>
        </authorList>
    </citation>
    <scope>NUCLEOTIDE SEQUENCE</scope>
    <source>
        <strain evidence="2">RG36</strain>
    </source>
</reference>
<comment type="caution">
    <text evidence="2">The sequence shown here is derived from an EMBL/GenBank/DDBJ whole genome shotgun (WGS) entry which is preliminary data.</text>
</comment>
<accession>A0A9X1RQY2</accession>